<dbReference type="AlphaFoldDB" id="A0A918US96"/>
<sequence>MDEPQNKFIDIQKVIKDKNPGLNRWMPSYVLNYIRKIAHEDQLNDIMVRKGHLFGLDFVDAMIEEFGLIVDLKGAENIPIHEPVIFASNHPLGGLDGIVFMHELGKHRTDMRFLVNDILMNIKNFEPLFIPVNKHGSHGRAAAKLIEETYAGEMAVLVFPAGLVSRKQKGGVKDLEWKKSFISKAKKYQKRVVPVYIEGNNSPFFYNLARIRKVLGIKANIEMMYLADEMFGQKNKKVTIHIGKPISYQYFDEGKSEKDWAEEVKNMVYSLATES</sequence>
<keyword evidence="2" id="KW-0808">Transferase</keyword>
<dbReference type="RefSeq" id="WP_026235928.1">
    <property type="nucleotide sequence ID" value="NZ_BMWX01000004.1"/>
</dbReference>
<evidence type="ECO:0000313" key="2">
    <source>
        <dbReference type="EMBL" id="GGZ31506.1"/>
    </source>
</evidence>
<organism evidence="2 3">
    <name type="scientific">Echinicola pacifica</name>
    <dbReference type="NCBI Taxonomy" id="346377"/>
    <lineage>
        <taxon>Bacteria</taxon>
        <taxon>Pseudomonadati</taxon>
        <taxon>Bacteroidota</taxon>
        <taxon>Cytophagia</taxon>
        <taxon>Cytophagales</taxon>
        <taxon>Cyclobacteriaceae</taxon>
        <taxon>Echinicola</taxon>
    </lineage>
</organism>
<protein>
    <submittedName>
        <fullName evidence="2">Glycerol acyltransferase</fullName>
    </submittedName>
</protein>
<gene>
    <name evidence="2" type="ORF">GCM10007049_25850</name>
</gene>
<reference evidence="2" key="1">
    <citation type="journal article" date="2014" name="Int. J. Syst. Evol. Microbiol.">
        <title>Complete genome sequence of Corynebacterium casei LMG S-19264T (=DSM 44701T), isolated from a smear-ripened cheese.</title>
        <authorList>
            <consortium name="US DOE Joint Genome Institute (JGI-PGF)"/>
            <person name="Walter F."/>
            <person name="Albersmeier A."/>
            <person name="Kalinowski J."/>
            <person name="Ruckert C."/>
        </authorList>
    </citation>
    <scope>NUCLEOTIDE SEQUENCE</scope>
    <source>
        <strain evidence="2">KCTC 12368</strain>
    </source>
</reference>
<reference evidence="2" key="2">
    <citation type="submission" date="2020-09" db="EMBL/GenBank/DDBJ databases">
        <authorList>
            <person name="Sun Q."/>
            <person name="Kim S."/>
        </authorList>
    </citation>
    <scope>NUCLEOTIDE SEQUENCE</scope>
    <source>
        <strain evidence="2">KCTC 12368</strain>
    </source>
</reference>
<dbReference type="InterPro" id="IPR045746">
    <property type="entry name" value="ACT14924-like_Acyltransf_dom"/>
</dbReference>
<accession>A0A918US96</accession>
<keyword evidence="2" id="KW-0012">Acyltransferase</keyword>
<dbReference type="InterPro" id="IPR002123">
    <property type="entry name" value="Plipid/glycerol_acylTrfase"/>
</dbReference>
<dbReference type="GO" id="GO:0016746">
    <property type="term" value="F:acyltransferase activity"/>
    <property type="evidence" value="ECO:0007669"/>
    <property type="project" value="UniProtKB-KW"/>
</dbReference>
<feature type="domain" description="Phospholipid/glycerol acyltransferase" evidence="1">
    <location>
        <begin position="84"/>
        <end position="200"/>
    </location>
</feature>
<dbReference type="SMART" id="SM00563">
    <property type="entry name" value="PlsC"/>
    <property type="match status" value="1"/>
</dbReference>
<dbReference type="Pfam" id="PF19576">
    <property type="entry name" value="Acyltransf_2"/>
    <property type="match status" value="1"/>
</dbReference>
<name>A0A918US96_9BACT</name>
<comment type="caution">
    <text evidence="2">The sequence shown here is derived from an EMBL/GenBank/DDBJ whole genome shotgun (WGS) entry which is preliminary data.</text>
</comment>
<keyword evidence="3" id="KW-1185">Reference proteome</keyword>
<proteinExistence type="predicted"/>
<dbReference type="EMBL" id="BMWX01000004">
    <property type="protein sequence ID" value="GGZ31506.1"/>
    <property type="molecule type" value="Genomic_DNA"/>
</dbReference>
<evidence type="ECO:0000313" key="3">
    <source>
        <dbReference type="Proteomes" id="UP000619457"/>
    </source>
</evidence>
<dbReference type="Proteomes" id="UP000619457">
    <property type="component" value="Unassembled WGS sequence"/>
</dbReference>
<evidence type="ECO:0000259" key="1">
    <source>
        <dbReference type="SMART" id="SM00563"/>
    </source>
</evidence>
<dbReference type="SUPFAM" id="SSF69593">
    <property type="entry name" value="Glycerol-3-phosphate (1)-acyltransferase"/>
    <property type="match status" value="1"/>
</dbReference>